<evidence type="ECO:0000313" key="2">
    <source>
        <dbReference type="Proteomes" id="UP000095287"/>
    </source>
</evidence>
<evidence type="ECO:0000256" key="1">
    <source>
        <dbReference type="SAM" id="SignalP"/>
    </source>
</evidence>
<organism evidence="2 3">
    <name type="scientific">Steinernema glaseri</name>
    <dbReference type="NCBI Taxonomy" id="37863"/>
    <lineage>
        <taxon>Eukaryota</taxon>
        <taxon>Metazoa</taxon>
        <taxon>Ecdysozoa</taxon>
        <taxon>Nematoda</taxon>
        <taxon>Chromadorea</taxon>
        <taxon>Rhabditida</taxon>
        <taxon>Tylenchina</taxon>
        <taxon>Panagrolaimomorpha</taxon>
        <taxon>Strongyloidoidea</taxon>
        <taxon>Steinernematidae</taxon>
        <taxon>Steinernema</taxon>
    </lineage>
</organism>
<accession>A0A1I7Y0C9</accession>
<feature type="signal peptide" evidence="1">
    <location>
        <begin position="1"/>
        <end position="21"/>
    </location>
</feature>
<keyword evidence="2" id="KW-1185">Reference proteome</keyword>
<feature type="chain" id="PRO_5009311649" evidence="1">
    <location>
        <begin position="22"/>
        <end position="224"/>
    </location>
</feature>
<sequence>MISTLVLRIILAVMTIACARGCLPGGLESSTEGSNFCLGGANLTDYNTTLLYVDGGANLTDYNTPLLYVDGSVNNSDIYYFAESKDIGFEMCICEPFGTYRSFNISAEDTVPGTREKLLQYSCTEGYCMCLDKICEDVSAEVAGDRPMVLWADCSDMEDCGLYVDAIFNVTSSVEGLLGLNFSSGTMAVNKIGCGTCPPMLGPGEDDVCEENFQDTLMTLLTNK</sequence>
<proteinExistence type="predicted"/>
<reference evidence="3" key="1">
    <citation type="submission" date="2016-11" db="UniProtKB">
        <authorList>
            <consortium name="WormBaseParasite"/>
        </authorList>
    </citation>
    <scope>IDENTIFICATION</scope>
</reference>
<keyword evidence="1" id="KW-0732">Signal</keyword>
<evidence type="ECO:0000313" key="3">
    <source>
        <dbReference type="WBParaSite" id="L893_g11452.t1"/>
    </source>
</evidence>
<dbReference type="AlphaFoldDB" id="A0A1I7Y0C9"/>
<dbReference type="Proteomes" id="UP000095287">
    <property type="component" value="Unplaced"/>
</dbReference>
<protein>
    <submittedName>
        <fullName evidence="3">Lipoprotein</fullName>
    </submittedName>
</protein>
<dbReference type="WBParaSite" id="L893_g11452.t1">
    <property type="protein sequence ID" value="L893_g11452.t1"/>
    <property type="gene ID" value="L893_g11452"/>
</dbReference>
<name>A0A1I7Y0C9_9BILA</name>